<keyword evidence="3" id="KW-1185">Reference proteome</keyword>
<feature type="region of interest" description="Disordered" evidence="1">
    <location>
        <begin position="1071"/>
        <end position="1126"/>
    </location>
</feature>
<evidence type="ECO:0000313" key="2">
    <source>
        <dbReference type="EMBL" id="KAG5508769.1"/>
    </source>
</evidence>
<dbReference type="OrthoDB" id="267244at2759"/>
<dbReference type="AlphaFoldDB" id="A0A836IB36"/>
<feature type="region of interest" description="Disordered" evidence="1">
    <location>
        <begin position="135"/>
        <end position="159"/>
    </location>
</feature>
<name>A0A836IB36_9TRYP</name>
<comment type="caution">
    <text evidence="2">The sequence shown here is derived from an EMBL/GenBank/DDBJ whole genome shotgun (WGS) entry which is preliminary data.</text>
</comment>
<feature type="compositionally biased region" description="Basic and acidic residues" evidence="1">
    <location>
        <begin position="921"/>
        <end position="933"/>
    </location>
</feature>
<protein>
    <submittedName>
        <fullName evidence="2">Uncharacterized protein</fullName>
    </submittedName>
</protein>
<feature type="region of interest" description="Disordered" evidence="1">
    <location>
        <begin position="894"/>
        <end position="950"/>
    </location>
</feature>
<feature type="region of interest" description="Disordered" evidence="1">
    <location>
        <begin position="549"/>
        <end position="606"/>
    </location>
</feature>
<feature type="compositionally biased region" description="Polar residues" evidence="1">
    <location>
        <begin position="576"/>
        <end position="593"/>
    </location>
</feature>
<feature type="region of interest" description="Disordered" evidence="1">
    <location>
        <begin position="229"/>
        <end position="251"/>
    </location>
</feature>
<dbReference type="GeneID" id="94291312"/>
<dbReference type="EMBL" id="JAFJZO010000016">
    <property type="protein sequence ID" value="KAG5508769.1"/>
    <property type="molecule type" value="Genomic_DNA"/>
</dbReference>
<feature type="region of interest" description="Disordered" evidence="1">
    <location>
        <begin position="822"/>
        <end position="845"/>
    </location>
</feature>
<dbReference type="KEGG" id="phet:94291312"/>
<evidence type="ECO:0000313" key="3">
    <source>
        <dbReference type="Proteomes" id="UP000674318"/>
    </source>
</evidence>
<gene>
    <name evidence="2" type="ORF">JKF63_05267</name>
</gene>
<organism evidence="2 3">
    <name type="scientific">Porcisia hertigi</name>
    <dbReference type="NCBI Taxonomy" id="2761500"/>
    <lineage>
        <taxon>Eukaryota</taxon>
        <taxon>Discoba</taxon>
        <taxon>Euglenozoa</taxon>
        <taxon>Kinetoplastea</taxon>
        <taxon>Metakinetoplastina</taxon>
        <taxon>Trypanosomatida</taxon>
        <taxon>Trypanosomatidae</taxon>
        <taxon>Leishmaniinae</taxon>
        <taxon>Porcisia</taxon>
    </lineage>
</organism>
<dbReference type="RefSeq" id="XP_067758237.1">
    <property type="nucleotide sequence ID" value="XM_067901235.1"/>
</dbReference>
<feature type="region of interest" description="Disordered" evidence="1">
    <location>
        <begin position="968"/>
        <end position="992"/>
    </location>
</feature>
<sequence length="1156" mass="120106">MSDRRVVDTAVADSDELVLVLLHVFEPLFVGLATALTNATSVMPSEVVRVSAMADGAPRRSVSSTPAVNASSKAAAIATSNTQGATGTRVATAVASSVVSGGAIPASLPPAHTIVRGSFPLQSDTAVILGAVGDEAQDHRSGGGGGGESLGREAQQTRSTALVEGGLALQRDAGSVTLCDTRGIAKKSSDMPTTPPPVVSVVPEAAVSILPSSRRAVLRSTAVPSALVSAKSDKAPTTTPRKCGRPPLAHTVSTCSKNEAASQTLGIHSRRVATPTLGAAARAVPPFYFTISNSILWEAVAALAEAVLIDGACFSWLRGELQRRAEDEQQRNEVRHRAGTTSQLPSPARLLTDALLSFDRSLVSLAHVHWRELTGFRDDALIRRGDSADEPNEGGGGQEVRVFGALPPEMQDILFTSVLAALVRAAAVYTAQLLSPLCTTTPCGARLAQISGNTLGWQQDGPGLAHDQDDSQSFAVPSRGAEHVALMDGSCALGPHAQVRGSCGVACASCSYLNQYPDGGFAADAKRESAVATGSPVTFRMVQETLKEHHRRALENQQQQQQQQLRSTPMPATEAGSPTSVSLPTAPSATLRASGQRKDSLATSERSNGSLFATAAGLPRSHVSDSLLELVVQQAEAQDNSCFYVQMSGVGCDDDGPHTEATATLTATSTAARATEFTVHVLCSALSCAMVGEATTAAFQDSASTTTLHSADVAAEAAGSGGIGVCVGELKKEPNSESGDNHRLPRDARSCLVWRWCAGLEQLACTASHISGCSNTSLRSAPGTKQSSFTVSASSLFSYLRDSSVNPQLGLLADYALETGKATPASKAPRPAPGDTPGGDAATADPEAATVDGAVHQSPWTTAQWSVRPVVGVGELDYPVHLLEGTRELREVFSQGASAPPSMPTDSAADAYPLTGRGLPAHRDTESPREATVKQRKIHADQVAPSSPRSLSSVEWLRLSDSHAHPLKSGQVEAEHDSAPPPPSPSSSSTAQLVVKSTAALFKRVLLPTMAMKEGDARASADVLSPLEEVGTVLATLDAVCAGRTLVDSSAWRYGRNRMNVAAVSIIGLTASGNDDDEKNPAQGGNAVSKARGRFDRSRTASQGPSDEGASLPSAENGCQAEPMPTSREQLPLGLYQHECGVLHVADGSTYALEVD</sequence>
<dbReference type="Proteomes" id="UP000674318">
    <property type="component" value="Unassembled WGS sequence"/>
</dbReference>
<proteinExistence type="predicted"/>
<evidence type="ECO:0000256" key="1">
    <source>
        <dbReference type="SAM" id="MobiDB-lite"/>
    </source>
</evidence>
<reference evidence="2 3" key="1">
    <citation type="submission" date="2021-02" db="EMBL/GenBank/DDBJ databases">
        <title>Porcisia hertigi Genome sequencing and assembly.</title>
        <authorList>
            <person name="Almutairi H."/>
            <person name="Gatherer D."/>
        </authorList>
    </citation>
    <scope>NUCLEOTIDE SEQUENCE [LARGE SCALE GENOMIC DNA]</scope>
    <source>
        <strain evidence="2 3">C119</strain>
    </source>
</reference>
<accession>A0A836IB36</accession>